<protein>
    <submittedName>
        <fullName evidence="1">Uncharacterized protein</fullName>
    </submittedName>
</protein>
<name>A0ACC0XUP2_9ROSI</name>
<comment type="caution">
    <text evidence="1">The sequence shown here is derived from an EMBL/GenBank/DDBJ whole genome shotgun (WGS) entry which is preliminary data.</text>
</comment>
<accession>A0ACC0XUP2</accession>
<organism evidence="1 2">
    <name type="scientific">Pistacia integerrima</name>
    <dbReference type="NCBI Taxonomy" id="434235"/>
    <lineage>
        <taxon>Eukaryota</taxon>
        <taxon>Viridiplantae</taxon>
        <taxon>Streptophyta</taxon>
        <taxon>Embryophyta</taxon>
        <taxon>Tracheophyta</taxon>
        <taxon>Spermatophyta</taxon>
        <taxon>Magnoliopsida</taxon>
        <taxon>eudicotyledons</taxon>
        <taxon>Gunneridae</taxon>
        <taxon>Pentapetalae</taxon>
        <taxon>rosids</taxon>
        <taxon>malvids</taxon>
        <taxon>Sapindales</taxon>
        <taxon>Anacardiaceae</taxon>
        <taxon>Pistacia</taxon>
    </lineage>
</organism>
<gene>
    <name evidence="1" type="ORF">Pint_08060</name>
</gene>
<dbReference type="EMBL" id="CM047745">
    <property type="protein sequence ID" value="KAJ0024421.1"/>
    <property type="molecule type" value="Genomic_DNA"/>
</dbReference>
<proteinExistence type="predicted"/>
<reference evidence="2" key="1">
    <citation type="journal article" date="2023" name="G3 (Bethesda)">
        <title>Genome assembly and association tests identify interacting loci associated with vigor, precocity, and sex in interspecific pistachio rootstocks.</title>
        <authorList>
            <person name="Palmer W."/>
            <person name="Jacygrad E."/>
            <person name="Sagayaradj S."/>
            <person name="Cavanaugh K."/>
            <person name="Han R."/>
            <person name="Bertier L."/>
            <person name="Beede B."/>
            <person name="Kafkas S."/>
            <person name="Golino D."/>
            <person name="Preece J."/>
            <person name="Michelmore R."/>
        </authorList>
    </citation>
    <scope>NUCLEOTIDE SEQUENCE [LARGE SCALE GENOMIC DNA]</scope>
</reference>
<evidence type="ECO:0000313" key="1">
    <source>
        <dbReference type="EMBL" id="KAJ0024421.1"/>
    </source>
</evidence>
<evidence type="ECO:0000313" key="2">
    <source>
        <dbReference type="Proteomes" id="UP001163603"/>
    </source>
</evidence>
<dbReference type="Proteomes" id="UP001163603">
    <property type="component" value="Chromosome 10"/>
</dbReference>
<keyword evidence="2" id="KW-1185">Reference proteome</keyword>
<sequence length="550" mass="61416">MVSHGTPFQLILLVEILLIAATAATLVSTIAKPGCNDTCGDVKIPYPFGTTPGCYFNEDFFINCSYVSNPPKPFLWHSNIDITNISLEGRLQVPNSVTRDCYTDGEPNVGLSNSWSSMRITRFTVSNTENKFTVIGCDSYAYINGSIEKTQFSFSSAYLSHLPEDQYPMVLDWSITGHGQCEEANSSSSYACKENSECYVREEYRDGSGYLCKCKDGYEGNPYLSNGCRDIDECQYAESNKCTHLCSNEVGSYTCKCPRGYHGNGIKGEDGCNPNPPNQFPVVKVAMVSNALNAGVGIFFVVLLVSSTWLHLVLKRRKLMKLKEKFFQQNGGLLLQQQLSKRSASSETAKIFAAEELKTATNNYDESRIIGRGGFGTVYKGFLADNRPVAIKKSKIIDKSQTEQFVNEVVVLSQINHRNVVRLLGCCLETEVPLLVYEFVNNESCLFEILENHIVNDGNEEQLKEVAELAKICLNVKGEERPTMREVAMELDGLRMMHKHSWVNAELNPEETQRLLYDNSDVYKYGDGSNTTAGYDSLKDHVLEVLDDGR</sequence>